<dbReference type="InterPro" id="IPR028244">
    <property type="entry name" value="T6SS_Rhs_Vgr_dom"/>
</dbReference>
<dbReference type="SUPFAM" id="SSF69279">
    <property type="entry name" value="Phage tail proteins"/>
    <property type="match status" value="2"/>
</dbReference>
<dbReference type="EMBL" id="CP071060">
    <property type="protein sequence ID" value="QSI77074.1"/>
    <property type="molecule type" value="Genomic_DNA"/>
</dbReference>
<feature type="compositionally biased region" description="Polar residues" evidence="1">
    <location>
        <begin position="705"/>
        <end position="723"/>
    </location>
</feature>
<evidence type="ECO:0000313" key="6">
    <source>
        <dbReference type="Proteomes" id="UP000663570"/>
    </source>
</evidence>
<organism evidence="5 6">
    <name type="scientific">Niveibacterium microcysteis</name>
    <dbReference type="NCBI Taxonomy" id="2811415"/>
    <lineage>
        <taxon>Bacteria</taxon>
        <taxon>Pseudomonadati</taxon>
        <taxon>Pseudomonadota</taxon>
        <taxon>Betaproteobacteria</taxon>
        <taxon>Rhodocyclales</taxon>
        <taxon>Rhodocyclaceae</taxon>
        <taxon>Niveibacterium</taxon>
    </lineage>
</organism>
<feature type="domain" description="Putative type VI secretion system Rhs element associated Vgr" evidence="4">
    <location>
        <begin position="580"/>
        <end position="683"/>
    </location>
</feature>
<dbReference type="NCBIfam" id="TIGR01646">
    <property type="entry name" value="vgr_GE"/>
    <property type="match status" value="1"/>
</dbReference>
<evidence type="ECO:0000259" key="4">
    <source>
        <dbReference type="Pfam" id="PF13296"/>
    </source>
</evidence>
<dbReference type="SUPFAM" id="SSF69255">
    <property type="entry name" value="gp5 N-terminal domain-like"/>
    <property type="match status" value="1"/>
</dbReference>
<dbReference type="Gene3D" id="4.10.220.110">
    <property type="match status" value="1"/>
</dbReference>
<evidence type="ECO:0000259" key="2">
    <source>
        <dbReference type="Pfam" id="PF04717"/>
    </source>
</evidence>
<dbReference type="Pfam" id="PF05954">
    <property type="entry name" value="Phage_GPD"/>
    <property type="match status" value="1"/>
</dbReference>
<dbReference type="Gene3D" id="2.30.110.50">
    <property type="match status" value="1"/>
</dbReference>
<dbReference type="InterPro" id="IPR006533">
    <property type="entry name" value="T6SS_Vgr_RhsGE"/>
</dbReference>
<dbReference type="Pfam" id="PF10106">
    <property type="entry name" value="DUF2345"/>
    <property type="match status" value="1"/>
</dbReference>
<dbReference type="Pfam" id="PF13296">
    <property type="entry name" value="T6SS_Vgr"/>
    <property type="match status" value="1"/>
</dbReference>
<reference evidence="5 6" key="1">
    <citation type="submission" date="2021-02" db="EMBL/GenBank/DDBJ databases">
        <title>Niveibacterium changnyeongensis HC41.</title>
        <authorList>
            <person name="Kang M."/>
        </authorList>
    </citation>
    <scope>NUCLEOTIDE SEQUENCE [LARGE SCALE GENOMIC DNA]</scope>
    <source>
        <strain evidence="5 6">HC41</strain>
    </source>
</reference>
<evidence type="ECO:0000259" key="3">
    <source>
        <dbReference type="Pfam" id="PF10106"/>
    </source>
</evidence>
<evidence type="ECO:0000256" key="1">
    <source>
        <dbReference type="SAM" id="MobiDB-lite"/>
    </source>
</evidence>
<dbReference type="RefSeq" id="WP_206254623.1">
    <property type="nucleotide sequence ID" value="NZ_CP071060.1"/>
</dbReference>
<protein>
    <submittedName>
        <fullName evidence="5">Type VI secretion system tip protein VgrG</fullName>
    </submittedName>
</protein>
<dbReference type="InterPro" id="IPR006531">
    <property type="entry name" value="Gp5/Vgr_OB"/>
</dbReference>
<keyword evidence="6" id="KW-1185">Reference proteome</keyword>
<name>A0ABX7M8T1_9RHOO</name>
<feature type="domain" description="DUF2345" evidence="3">
    <location>
        <begin position="729"/>
        <end position="887"/>
    </location>
</feature>
<feature type="domain" description="Gp5/Type VI secretion system Vgr protein OB-fold" evidence="2">
    <location>
        <begin position="476"/>
        <end position="524"/>
    </location>
</feature>
<feature type="region of interest" description="Disordered" evidence="1">
    <location>
        <begin position="680"/>
        <end position="726"/>
    </location>
</feature>
<dbReference type="Pfam" id="PF04717">
    <property type="entry name" value="Phage_base_V"/>
    <property type="match status" value="1"/>
</dbReference>
<dbReference type="InterPro" id="IPR018769">
    <property type="entry name" value="VgrG2_DUF2345"/>
</dbReference>
<sequence length="988" mass="104768">MPGFSIPGLLSRSFSDAHRLLRLTTPLGNDALLVEIARIRESVGEGGFELDLMLLSEDAQIAHKSLIGQPVCLTLLTDGLVSRDRPFHGYVTGFGLQGADGGLARYRMRVQPWLAFLGHNRDSWAFQDQNVVAICDELFAGWQGQGKLVPQWRWELSEPDALLPRSLCVQHGESDLAFVERLLAEEGLFYWFEHAADSHTLVIADHNGAFKQVPPMRFHRADATEVADTVQSLQRSSRVMPDTVRIVTWDYRAHQRVTVEARGQQCGPISLVRSDSPGLYAFPSVEDGERYAQRQLQAWQCRIHTYPIRSTVRRFAPGTRTVITDGPFGLPTGVPIAVLSVEHEARNNLAADVLAQIREVLGPAPSMALLDSLVDVTNSAQAVRNDADAPLYCNRAHSIPADAPYRPLTWDQHGARIHAKPTVRGTQTALVVGVSGTPLTADRDGRIKIQLPWLRGGNAQSRLAHPSGDDNARANETVGTWVRVATALAGDNWGAHFTPRLGQEVLVDFSEGDIDRPIVIGLAYNGRGQDDAQGNQVSSGSANATGNAPAWFPGTAGAHAHKPVFAGIKTQALASSQAGSGEHNALVFDATPGQDGLRLSTTQHDSRLQLGHLRAQTDNAREAARGHGAELATGAAGAVRAAQGLQLSAGESGHRGVPHVDASGATSVLESSSDLATALAKAANTSRAKLPKDPSEPRQLPPLEGTTTQSKELAETTSINQSPAGIGGGTGTVSAWAAPHLSLFGEAGIALTTPAHSTTVANDLSVTGGQTFEAAAQGAIRWASGAGLVLYTVGKKPEGARPITDTGIKLHAAAGKVTAHAHDNTATVAAQKQVTIASTHASIQISAKSHVQLTAAGAAIQIEGGNITLTAPGSVKLKASQKNLTGGTSAAVVTPNFPVSTPEFPALQEHSRFSQKLNVAGLLGLDPETNALHGNMSYEVFDQSGQKLAAGQINPDGNTDRVFTSKSEKLKVVVKTGEWILLQDIEHL</sequence>
<dbReference type="InterPro" id="IPR037026">
    <property type="entry name" value="Vgr_OB-fold_dom_sf"/>
</dbReference>
<dbReference type="Gene3D" id="2.40.50.230">
    <property type="entry name" value="Gp5 N-terminal domain"/>
    <property type="match status" value="1"/>
</dbReference>
<evidence type="ECO:0000313" key="5">
    <source>
        <dbReference type="EMBL" id="QSI77074.1"/>
    </source>
</evidence>
<gene>
    <name evidence="5" type="ORF">JY500_00025</name>
</gene>
<dbReference type="Gene3D" id="3.55.50.10">
    <property type="entry name" value="Baseplate protein-like domains"/>
    <property type="match status" value="1"/>
</dbReference>
<accession>A0ABX7M8T1</accession>
<dbReference type="Proteomes" id="UP000663570">
    <property type="component" value="Chromosome"/>
</dbReference>
<proteinExistence type="predicted"/>